<evidence type="ECO:0000256" key="4">
    <source>
        <dbReference type="ARBA" id="ARBA00023306"/>
    </source>
</evidence>
<dbReference type="SUPFAM" id="SSF53067">
    <property type="entry name" value="Actin-like ATPase domain"/>
    <property type="match status" value="2"/>
</dbReference>
<dbReference type="InterPro" id="IPR050696">
    <property type="entry name" value="FtsA/MreB"/>
</dbReference>
<evidence type="ECO:0000256" key="3">
    <source>
        <dbReference type="ARBA" id="ARBA00023136"/>
    </source>
</evidence>
<keyword evidence="2 5" id="KW-0132">Cell division</keyword>
<dbReference type="InterPro" id="IPR020823">
    <property type="entry name" value="Cell_div_FtsA"/>
</dbReference>
<dbReference type="PIRSF" id="PIRSF003101">
    <property type="entry name" value="FtsA"/>
    <property type="match status" value="1"/>
</dbReference>
<dbReference type="PANTHER" id="PTHR32432:SF4">
    <property type="entry name" value="CELL DIVISION PROTEIN FTSA"/>
    <property type="match status" value="1"/>
</dbReference>
<dbReference type="RefSeq" id="WP_323254008.1">
    <property type="nucleotide sequence ID" value="NZ_JAYFUL010000082.1"/>
</dbReference>
<evidence type="ECO:0000256" key="1">
    <source>
        <dbReference type="ARBA" id="ARBA00022475"/>
    </source>
</evidence>
<gene>
    <name evidence="5 8" type="primary">ftsA</name>
    <name evidence="8" type="ORF">VB264_24580</name>
</gene>
<dbReference type="SMART" id="SM00842">
    <property type="entry name" value="FtsA"/>
    <property type="match status" value="1"/>
</dbReference>
<evidence type="ECO:0000256" key="2">
    <source>
        <dbReference type="ARBA" id="ARBA00022618"/>
    </source>
</evidence>
<keyword evidence="3 5" id="KW-0472">Membrane</keyword>
<dbReference type="Gene3D" id="3.30.1490.110">
    <property type="match status" value="1"/>
</dbReference>
<dbReference type="Pfam" id="PF14450">
    <property type="entry name" value="FtsA"/>
    <property type="match status" value="1"/>
</dbReference>
<accession>A0ABU5QV46</accession>
<comment type="subcellular location">
    <subcellularLocation>
        <location evidence="5">Cell membrane</location>
        <topology evidence="5">Peripheral membrane protein</topology>
        <orientation evidence="5">Cytoplasmic side</orientation>
    </subcellularLocation>
    <text evidence="5">Localizes to the Z ring in an FtsZ-dependent manner. Targeted to the membrane through a conserved C-terminal amphipathic helix.</text>
</comment>
<evidence type="ECO:0000313" key="9">
    <source>
        <dbReference type="Proteomes" id="UP001304671"/>
    </source>
</evidence>
<evidence type="ECO:0000256" key="6">
    <source>
        <dbReference type="PIRNR" id="PIRNR003101"/>
    </source>
</evidence>
<dbReference type="CDD" id="cd24048">
    <property type="entry name" value="ASKHA_NBD_FtsA"/>
    <property type="match status" value="1"/>
</dbReference>
<keyword evidence="1 5" id="KW-1003">Cell membrane</keyword>
<dbReference type="HAMAP" id="MF_02033">
    <property type="entry name" value="FtsA"/>
    <property type="match status" value="1"/>
</dbReference>
<organism evidence="8 9">
    <name type="scientific">Arcicella aquatica</name>
    <dbReference type="NCBI Taxonomy" id="217141"/>
    <lineage>
        <taxon>Bacteria</taxon>
        <taxon>Pseudomonadati</taxon>
        <taxon>Bacteroidota</taxon>
        <taxon>Cytophagia</taxon>
        <taxon>Cytophagales</taxon>
        <taxon>Flectobacillaceae</taxon>
        <taxon>Arcicella</taxon>
    </lineage>
</organism>
<comment type="function">
    <text evidence="5 6">Cell division protein that is involved in the assembly of the Z ring. May serve as a membrane anchor for the Z ring.</text>
</comment>
<dbReference type="InterPro" id="IPR003494">
    <property type="entry name" value="SHS2_FtsA"/>
</dbReference>
<protein>
    <recommendedName>
        <fullName evidence="5 6">Cell division protein FtsA</fullName>
    </recommendedName>
</protein>
<keyword evidence="4 5" id="KW-0131">Cell cycle</keyword>
<dbReference type="PANTHER" id="PTHR32432">
    <property type="entry name" value="CELL DIVISION PROTEIN FTSA-RELATED"/>
    <property type="match status" value="1"/>
</dbReference>
<dbReference type="EMBL" id="JAYFUL010000082">
    <property type="protein sequence ID" value="MEA5260997.1"/>
    <property type="molecule type" value="Genomic_DNA"/>
</dbReference>
<dbReference type="Proteomes" id="UP001304671">
    <property type="component" value="Unassembled WGS sequence"/>
</dbReference>
<comment type="subunit">
    <text evidence="5">Self-interacts. Interacts with FtsZ.</text>
</comment>
<sequence length="460" mass="49737">MNEIIVGLDIGSKQVSVVAGRLDSLGKLEILGLGKADTTGRVSKGVVLNVNKTIEAVQSAIEQVENQANIHIRGVVASIAGPNIHSSKHKAGITRQTRGEEVTVTDVDQVANDAQRTFISQGNAIVHNLPQEYSVDSANGIQEPVGISGLKLQGEFLMIVSPQAELDKTKRCIERSKDKMEIEGGLVYSPLAASLAVLTEQEKKTGVALVDIGSGITEIVIYYKGIVRHVAVLPFAGDSVTTDIEQGCGVSVEQAEQLKVKFGSAIAEEVAIEEVVSIPSANGRKPKIVSVKNIAIIIEERLKEIMTLVVAEITRSGYLNRINCGIVITGGTAQMPYIDQLFERVAQRDVRIGYPNENLGRSFTEEIKNPTYSTAVGLVWKGIREIDEREEGYKILRKDAPVIIPIVPINNNTGINKNGRENTKTAETNGKKSSLGFFGKLKQAASRIIGEDLGDNDKYE</sequence>
<dbReference type="Pfam" id="PF02491">
    <property type="entry name" value="SHS2_FTSA"/>
    <property type="match status" value="1"/>
</dbReference>
<comment type="caution">
    <text evidence="8">The sequence shown here is derived from an EMBL/GenBank/DDBJ whole genome shotgun (WGS) entry which is preliminary data.</text>
</comment>
<dbReference type="InterPro" id="IPR043129">
    <property type="entry name" value="ATPase_NBD"/>
</dbReference>
<dbReference type="Gene3D" id="3.30.420.40">
    <property type="match status" value="1"/>
</dbReference>
<dbReference type="NCBIfam" id="TIGR01174">
    <property type="entry name" value="ftsA"/>
    <property type="match status" value="1"/>
</dbReference>
<dbReference type="GO" id="GO:0051301">
    <property type="term" value="P:cell division"/>
    <property type="evidence" value="ECO:0007669"/>
    <property type="project" value="UniProtKB-KW"/>
</dbReference>
<evidence type="ECO:0000256" key="5">
    <source>
        <dbReference type="HAMAP-Rule" id="MF_02033"/>
    </source>
</evidence>
<evidence type="ECO:0000259" key="7">
    <source>
        <dbReference type="SMART" id="SM00842"/>
    </source>
</evidence>
<name>A0ABU5QV46_9BACT</name>
<keyword evidence="9" id="KW-1185">Reference proteome</keyword>
<feature type="domain" description="SHS2" evidence="7">
    <location>
        <begin position="5"/>
        <end position="197"/>
    </location>
</feature>
<comment type="similarity">
    <text evidence="5 6">Belongs to the FtsA/MreB family.</text>
</comment>
<reference evidence="8 9" key="1">
    <citation type="submission" date="2023-12" db="EMBL/GenBank/DDBJ databases">
        <title>Novel species of the genus Arcicella isolated from rivers.</title>
        <authorList>
            <person name="Lu H."/>
        </authorList>
    </citation>
    <scope>NUCLEOTIDE SEQUENCE [LARGE SCALE GENOMIC DNA]</scope>
    <source>
        <strain evidence="8 9">LMG 21963</strain>
    </source>
</reference>
<evidence type="ECO:0000313" key="8">
    <source>
        <dbReference type="EMBL" id="MEA5260997.1"/>
    </source>
</evidence>
<proteinExistence type="inferred from homology"/>